<dbReference type="GO" id="GO:0005615">
    <property type="term" value="C:extracellular space"/>
    <property type="evidence" value="ECO:0007669"/>
    <property type="project" value="TreeGrafter"/>
</dbReference>
<dbReference type="Proteomes" id="UP001159042">
    <property type="component" value="Unassembled WGS sequence"/>
</dbReference>
<protein>
    <submittedName>
        <fullName evidence="2">Uncharacterized protein</fullName>
    </submittedName>
</protein>
<evidence type="ECO:0000313" key="2">
    <source>
        <dbReference type="EMBL" id="KAJ8926054.1"/>
    </source>
</evidence>
<dbReference type="AlphaFoldDB" id="A0AAV8WHN3"/>
<dbReference type="EMBL" id="JANEYG010000001">
    <property type="protein sequence ID" value="KAJ8926054.1"/>
    <property type="molecule type" value="Genomic_DNA"/>
</dbReference>
<keyword evidence="1" id="KW-1133">Transmembrane helix</keyword>
<proteinExistence type="predicted"/>
<accession>A0AAV8WHN3</accession>
<sequence length="323" mass="36742">MDQVSTALNGFANVMDQNIRGVQLGCYSVALAGLTIAVRKVRPFSKFKSPSDIPNHFIKERRELTGLVRRIDPNGALLMVQHKPLVNIPLVPSGQLPVKISGVNVSGLGINWLQAVVVGSEVKFVPVLKQRDAVECEVMLLQETKDRKRFINLGENLVKIGFGLPAKPPVKDPKLLSYYKQLQSAELYAIRKKLGVKYYLTPMKNALHNLFDYLVKTMFDTVEQKKKQQPLRINVGENLVRIGFGMTDRIDKPLVEDPVFSRYYERLKRAERYAIRKKLGLRYYIKPTKEVLVALGVYLNLILRKAYQKASKLPYKLPKIYAS</sequence>
<dbReference type="PANTHER" id="PTHR28434">
    <property type="entry name" value="PROTEIN C3ORF33"/>
    <property type="match status" value="1"/>
</dbReference>
<feature type="transmembrane region" description="Helical" evidence="1">
    <location>
        <begin position="20"/>
        <end position="38"/>
    </location>
</feature>
<dbReference type="PANTHER" id="PTHR28434:SF1">
    <property type="entry name" value="PROTEIN C3ORF33"/>
    <property type="match status" value="1"/>
</dbReference>
<evidence type="ECO:0000313" key="3">
    <source>
        <dbReference type="Proteomes" id="UP001159042"/>
    </source>
</evidence>
<name>A0AAV8WHN3_9CUCU</name>
<comment type="caution">
    <text evidence="2">The sequence shown here is derived from an EMBL/GenBank/DDBJ whole genome shotgun (WGS) entry which is preliminary data.</text>
</comment>
<dbReference type="InterPro" id="IPR042421">
    <property type="entry name" value="C3orf33-like"/>
</dbReference>
<gene>
    <name evidence="2" type="ORF">NQ315_009909</name>
</gene>
<keyword evidence="3" id="KW-1185">Reference proteome</keyword>
<organism evidence="2 3">
    <name type="scientific">Exocentrus adspersus</name>
    <dbReference type="NCBI Taxonomy" id="1586481"/>
    <lineage>
        <taxon>Eukaryota</taxon>
        <taxon>Metazoa</taxon>
        <taxon>Ecdysozoa</taxon>
        <taxon>Arthropoda</taxon>
        <taxon>Hexapoda</taxon>
        <taxon>Insecta</taxon>
        <taxon>Pterygota</taxon>
        <taxon>Neoptera</taxon>
        <taxon>Endopterygota</taxon>
        <taxon>Coleoptera</taxon>
        <taxon>Polyphaga</taxon>
        <taxon>Cucujiformia</taxon>
        <taxon>Chrysomeloidea</taxon>
        <taxon>Cerambycidae</taxon>
        <taxon>Lamiinae</taxon>
        <taxon>Acanthocinini</taxon>
        <taxon>Exocentrus</taxon>
    </lineage>
</organism>
<keyword evidence="1" id="KW-0472">Membrane</keyword>
<reference evidence="2 3" key="1">
    <citation type="journal article" date="2023" name="Insect Mol. Biol.">
        <title>Genome sequencing provides insights into the evolution of gene families encoding plant cell wall-degrading enzymes in longhorned beetles.</title>
        <authorList>
            <person name="Shin N.R."/>
            <person name="Okamura Y."/>
            <person name="Kirsch R."/>
            <person name="Pauchet Y."/>
        </authorList>
    </citation>
    <scope>NUCLEOTIDE SEQUENCE [LARGE SCALE GENOMIC DNA]</scope>
    <source>
        <strain evidence="2">EAD_L_NR</strain>
    </source>
</reference>
<keyword evidence="1" id="KW-0812">Transmembrane</keyword>
<evidence type="ECO:0000256" key="1">
    <source>
        <dbReference type="SAM" id="Phobius"/>
    </source>
</evidence>